<dbReference type="Proteomes" id="UP000078486">
    <property type="component" value="Unassembled WGS sequence"/>
</dbReference>
<dbReference type="Pfam" id="PF25876">
    <property type="entry name" value="HH_MFP_RND"/>
    <property type="match status" value="1"/>
</dbReference>
<feature type="transmembrane region" description="Helical" evidence="4">
    <location>
        <begin position="12"/>
        <end position="29"/>
    </location>
</feature>
<dbReference type="InterPro" id="IPR058626">
    <property type="entry name" value="MdtA-like_b-barrel"/>
</dbReference>
<proteinExistence type="inferred from homology"/>
<accession>A0A178IJB0</accession>
<dbReference type="OrthoDB" id="9801814at2"/>
<dbReference type="Pfam" id="PF25944">
    <property type="entry name" value="Beta-barrel_RND"/>
    <property type="match status" value="1"/>
</dbReference>
<dbReference type="STRING" id="1184151.AW736_14685"/>
<dbReference type="NCBIfam" id="TIGR01730">
    <property type="entry name" value="RND_mfp"/>
    <property type="match status" value="1"/>
</dbReference>
<organism evidence="9 10">
    <name type="scientific">Termitidicoccus mucosus</name>
    <dbReference type="NCBI Taxonomy" id="1184151"/>
    <lineage>
        <taxon>Bacteria</taxon>
        <taxon>Pseudomonadati</taxon>
        <taxon>Verrucomicrobiota</taxon>
        <taxon>Opitutia</taxon>
        <taxon>Opitutales</taxon>
        <taxon>Opitutaceae</taxon>
        <taxon>Termitidicoccus</taxon>
    </lineage>
</organism>
<keyword evidence="4" id="KW-0812">Transmembrane</keyword>
<dbReference type="RefSeq" id="WP_068770923.1">
    <property type="nucleotide sequence ID" value="NZ_CP109796.1"/>
</dbReference>
<keyword evidence="10" id="KW-1185">Reference proteome</keyword>
<dbReference type="SUPFAM" id="SSF111369">
    <property type="entry name" value="HlyD-like secretion proteins"/>
    <property type="match status" value="1"/>
</dbReference>
<feature type="domain" description="Multidrug resistance protein MdtA-like alpha-helical hairpin" evidence="5">
    <location>
        <begin position="114"/>
        <end position="183"/>
    </location>
</feature>
<protein>
    <submittedName>
        <fullName evidence="9">Efflux transporter periplasmic adaptor subunit</fullName>
    </submittedName>
</protein>
<evidence type="ECO:0000313" key="9">
    <source>
        <dbReference type="EMBL" id="OAM89196.1"/>
    </source>
</evidence>
<dbReference type="GO" id="GO:0005886">
    <property type="term" value="C:plasma membrane"/>
    <property type="evidence" value="ECO:0007669"/>
    <property type="project" value="UniProtKB-SubCell"/>
</dbReference>
<dbReference type="Pfam" id="PF25967">
    <property type="entry name" value="RND-MFP_C"/>
    <property type="match status" value="1"/>
</dbReference>
<dbReference type="GO" id="GO:0022857">
    <property type="term" value="F:transmembrane transporter activity"/>
    <property type="evidence" value="ECO:0007669"/>
    <property type="project" value="InterPro"/>
</dbReference>
<evidence type="ECO:0000256" key="4">
    <source>
        <dbReference type="SAM" id="Phobius"/>
    </source>
</evidence>
<dbReference type="Gene3D" id="2.40.30.170">
    <property type="match status" value="1"/>
</dbReference>
<feature type="domain" description="Multidrug resistance protein MdtA-like beta-barrel" evidence="7">
    <location>
        <begin position="220"/>
        <end position="316"/>
    </location>
</feature>
<comment type="similarity">
    <text evidence="2">Belongs to the membrane fusion protein (MFP) (TC 8.A.1) family.</text>
</comment>
<dbReference type="InterPro" id="IPR058627">
    <property type="entry name" value="MdtA-like_C"/>
</dbReference>
<dbReference type="InterPro" id="IPR006143">
    <property type="entry name" value="RND_pump_MFP"/>
</dbReference>
<feature type="domain" description="Multidrug resistance protein MdtA-like C-terminal permuted SH3" evidence="8">
    <location>
        <begin position="320"/>
        <end position="386"/>
    </location>
</feature>
<evidence type="ECO:0000259" key="8">
    <source>
        <dbReference type="Pfam" id="PF25967"/>
    </source>
</evidence>
<evidence type="ECO:0000313" key="10">
    <source>
        <dbReference type="Proteomes" id="UP000078486"/>
    </source>
</evidence>
<dbReference type="PANTHER" id="PTHR30158">
    <property type="entry name" value="ACRA/E-RELATED COMPONENT OF DRUG EFFLUX TRANSPORTER"/>
    <property type="match status" value="1"/>
</dbReference>
<evidence type="ECO:0000259" key="5">
    <source>
        <dbReference type="Pfam" id="PF25876"/>
    </source>
</evidence>
<evidence type="ECO:0000259" key="7">
    <source>
        <dbReference type="Pfam" id="PF25944"/>
    </source>
</evidence>
<reference evidence="9 10" key="1">
    <citation type="submission" date="2016-01" db="EMBL/GenBank/DDBJ databases">
        <title>High potential of lignocellulose degradation of a new Verrucomicrobia species.</title>
        <authorList>
            <person name="Wang Y."/>
            <person name="Shi Y."/>
            <person name="Qiu Z."/>
            <person name="Liu S."/>
            <person name="Yang H."/>
        </authorList>
    </citation>
    <scope>NUCLEOTIDE SEQUENCE [LARGE SCALE GENOMIC DNA]</scope>
    <source>
        <strain evidence="9 10">TSB47</strain>
    </source>
</reference>
<evidence type="ECO:0000256" key="3">
    <source>
        <dbReference type="SAM" id="MobiDB-lite"/>
    </source>
</evidence>
<feature type="domain" description="Multidrug resistance protein MdtA-like barrel-sandwich hybrid" evidence="6">
    <location>
        <begin position="73"/>
        <end position="216"/>
    </location>
</feature>
<dbReference type="Pfam" id="PF25917">
    <property type="entry name" value="BSH_RND"/>
    <property type="match status" value="1"/>
</dbReference>
<dbReference type="InterPro" id="IPR058625">
    <property type="entry name" value="MdtA-like_BSH"/>
</dbReference>
<dbReference type="Gene3D" id="2.40.50.100">
    <property type="match status" value="1"/>
</dbReference>
<dbReference type="InterPro" id="IPR058624">
    <property type="entry name" value="MdtA-like_HH"/>
</dbReference>
<dbReference type="EMBL" id="LRRQ01000103">
    <property type="protein sequence ID" value="OAM89196.1"/>
    <property type="molecule type" value="Genomic_DNA"/>
</dbReference>
<evidence type="ECO:0000256" key="2">
    <source>
        <dbReference type="ARBA" id="ARBA00009477"/>
    </source>
</evidence>
<dbReference type="PROSITE" id="PS51257">
    <property type="entry name" value="PROKAR_LIPOPROTEIN"/>
    <property type="match status" value="1"/>
</dbReference>
<evidence type="ECO:0000259" key="6">
    <source>
        <dbReference type="Pfam" id="PF25917"/>
    </source>
</evidence>
<sequence>MKKTTTQRGIRAAISVVSILAAGAAMLGFSGCGKKGAPQGGGSAPVTAVGVVTLKAQPVTLRKKLPGRTSAFRVAEVRARVNGIVLKRLFTEGEVVQEGRQLYQIDPAPYEAALASARATLARSEANLVSAKAQAGRYAELARDKAISQQDYDNAVAQAKAFEADVAAGKAAVVNAEINLAYTKVYAPISGRIGKSEVTEGAYVQAGAATLMAVVQQIDPIYVDIVQPAGQVLKLEEDRKKGTLQISPEDAARVKLFFHDGREYKLEGKLQFTDITVEQSTSSILLRAEFPNPNKDGGGVPDLLPGLFVRAEIVEGVSPNAVLVPQQGVSRSMKGDPTALVVVKNDQGQDITELRILKTERTIADHWLVTDGLKAGEQVVVENLQRVRQGMPVKPVPAGQSIGSLPITEPKTAAE</sequence>
<dbReference type="Gene3D" id="1.10.287.470">
    <property type="entry name" value="Helix hairpin bin"/>
    <property type="match status" value="1"/>
</dbReference>
<gene>
    <name evidence="9" type="ORF">AW736_14685</name>
</gene>
<dbReference type="PANTHER" id="PTHR30158:SF3">
    <property type="entry name" value="MULTIDRUG EFFLUX PUMP SUBUNIT ACRA-RELATED"/>
    <property type="match status" value="1"/>
</dbReference>
<dbReference type="GO" id="GO:0046677">
    <property type="term" value="P:response to antibiotic"/>
    <property type="evidence" value="ECO:0007669"/>
    <property type="project" value="TreeGrafter"/>
</dbReference>
<evidence type="ECO:0000256" key="1">
    <source>
        <dbReference type="ARBA" id="ARBA00004196"/>
    </source>
</evidence>
<keyword evidence="4" id="KW-1133">Transmembrane helix</keyword>
<dbReference type="Gene3D" id="2.40.420.20">
    <property type="match status" value="1"/>
</dbReference>
<comment type="caution">
    <text evidence="9">The sequence shown here is derived from an EMBL/GenBank/DDBJ whole genome shotgun (WGS) entry which is preliminary data.</text>
</comment>
<comment type="subcellular location">
    <subcellularLocation>
        <location evidence="1">Cell envelope</location>
    </subcellularLocation>
</comment>
<keyword evidence="4" id="KW-0472">Membrane</keyword>
<dbReference type="AlphaFoldDB" id="A0A178IJB0"/>
<name>A0A178IJB0_9BACT</name>
<feature type="region of interest" description="Disordered" evidence="3">
    <location>
        <begin position="392"/>
        <end position="415"/>
    </location>
</feature>